<evidence type="ECO:0000313" key="2">
    <source>
        <dbReference type="Proteomes" id="UP000017836"/>
    </source>
</evidence>
<dbReference type="HOGENOM" id="CLU_2561373_0_0_1"/>
<sequence length="82" mass="8984">MVLALDVSLGSPWSPIYVGVISFNSPLVGALSSSTGLDGLSCLRYCFSLPCEECLLFIFHRYTCLANVSWFSSRLSNSRRDG</sequence>
<keyword evidence="2" id="KW-1185">Reference proteome</keyword>
<organism evidence="1 2">
    <name type="scientific">Amborella trichopoda</name>
    <dbReference type="NCBI Taxonomy" id="13333"/>
    <lineage>
        <taxon>Eukaryota</taxon>
        <taxon>Viridiplantae</taxon>
        <taxon>Streptophyta</taxon>
        <taxon>Embryophyta</taxon>
        <taxon>Tracheophyta</taxon>
        <taxon>Spermatophyta</taxon>
        <taxon>Magnoliopsida</taxon>
        <taxon>Amborellales</taxon>
        <taxon>Amborellaceae</taxon>
        <taxon>Amborella</taxon>
    </lineage>
</organism>
<accession>W1PKV2</accession>
<gene>
    <name evidence="1" type="ORF">AMTR_s00148p00067250</name>
</gene>
<evidence type="ECO:0000313" key="1">
    <source>
        <dbReference type="EMBL" id="ERN08384.1"/>
    </source>
</evidence>
<proteinExistence type="predicted"/>
<name>W1PKV2_AMBTC</name>
<reference evidence="2" key="1">
    <citation type="journal article" date="2013" name="Science">
        <title>The Amborella genome and the evolution of flowering plants.</title>
        <authorList>
            <consortium name="Amborella Genome Project"/>
        </authorList>
    </citation>
    <scope>NUCLEOTIDE SEQUENCE [LARGE SCALE GENOMIC DNA]</scope>
</reference>
<protein>
    <submittedName>
        <fullName evidence="1">Uncharacterized protein</fullName>
    </submittedName>
</protein>
<dbReference type="Proteomes" id="UP000017836">
    <property type="component" value="Unassembled WGS sequence"/>
</dbReference>
<dbReference type="AlphaFoldDB" id="W1PKV2"/>
<dbReference type="Gramene" id="ERN08384">
    <property type="protein sequence ID" value="ERN08384"/>
    <property type="gene ID" value="AMTR_s00148p00067250"/>
</dbReference>
<dbReference type="EMBL" id="KI393463">
    <property type="protein sequence ID" value="ERN08384.1"/>
    <property type="molecule type" value="Genomic_DNA"/>
</dbReference>